<dbReference type="KEGG" id="pgab:PGSY75_1369400"/>
<evidence type="ECO:0000256" key="1">
    <source>
        <dbReference type="ARBA" id="ARBA00023015"/>
    </source>
</evidence>
<comment type="caution">
    <text evidence="4">The sequence shown here is derived from an EMBL/GenBank/DDBJ whole genome shotgun (WGS) entry which is preliminary data.</text>
</comment>
<dbReference type="PANTHER" id="PTHR45838">
    <property type="entry name" value="HISTONE-LYSINE-N-METHYLTRANSFERASE 2 KMT2 FAMILY MEMBER"/>
    <property type="match status" value="1"/>
</dbReference>
<evidence type="ECO:0000313" key="4">
    <source>
        <dbReference type="EMBL" id="KYN97449.1"/>
    </source>
</evidence>
<sequence length="2827" mass="342864">MNQEEKKKKSYDEILLNLCLTKDDKIEAVLNKLVPLLMDEIFICEASLRNKLIEIISNCILRCKSIEGLTLPVSNMIEGYFKNINKSNSSRILYNSTLMILLDICFINICDDEKIKYQKLIIENSDKLCVDKEMCIFLIIKFIESLEILNNGRNKKIMSDYLYNDYSYDMNYKIMNFVKYLNEFLLIPIYCKNIDEIKFVDIYINKIYKEKFLNKKGYNIKNHIKMKKNTLYFLNTFINNYNLTYSSYIICSNEKYDEIKDYALSLLQSKRRFINYNDSFFVELIFSIFLYFDNNIYNINYITTLLLLFKNGSRLLCSEKNYLHLILMYIFYFLFYYDSNNININFKDEFNKFQKLFNDKSQFEHYISNNVYSTIRLKDEEFIKNIFDVIITILDNITKYEYIEEYNNYIFLFIFMYLRNLNEHYNDDNKDYMNNIHINNNNNNNNNNISNNNNNNNNNITVNNSSLYMNNIYSNIYTCSSQLSCLIEKFFELNIKYDNINTIVLNKSFILTYIYFDKLRKYKKCDKDSYILYNNIIKVLDILEKYYKHILKLNMNKFYIAYKKVETINELHNMMEYLILSEISDKKEKNIKINNNSNSNNNNNNMEQNVYNTIYLCSMNNWKNIIIENIINIIDSFIYYSKNSVLISTLLKWCVNIFLVDNISSISCAFIYYLLLYENSSDVILSDLSKDYLNLYKDIKISFDEYIYFVSTKLFNMKNKDVLYFLIDKDQYDEKNKTVILNQINKLNESHNNNSQTNSINNKYDTYDNIDEFLGYNIINYNLHMYNENISIDDMKSLIEYSNNNYSRFNLIHLYNLIKYIKNLKIDKFIHIESIYYIFLIMDLYLLNIIKLESYLDNDNYMITYCIVFTFLIKKIKKFFKNHEKNEDNKMIYSFKNISLLNSKVYIIYDTLYILMKERFNLIIQNLLHIKNKNITENCNSTNNSLRLLKYSSKFLTKVYILTKLKNDELFSDLLNFLDRTKFEEIYNVDNQMIIKIYFNLLYFGTIIKKEKKFDEKYYGILEKVTKYIIYIYNNYIKENIPFDTNLLKYCIKFLYLSFFSESFLCNWNNVLKKLIHSEITDINIDNDCAFYSIVFILTSIEKYIKCNKNVKDTNNRHVCNINLLKNVLKLLSCFITLKNDNINNMLKQNIKDCIMYYDMFSFHKIYGLYISHCFLKLDHMSLHKLSYNWLDYILLSDNLLDDLSKNNKIELGEKYKCLCIIMFYIIYYNPFLGFINEHAFKIRDLFIYYIKLKSDIYSEYSFLGLSILFFSLSIQHHMNINSIYCDNENISYLDSLKNDFLLLNEKRNIESKTFENKKGYNILNNVVNKNNMEYINLIDRFNMDNFCMSNFIKKKNKKDDEKKNMNFTIMDNDSYYFINELSCFYKDRMKDNICDYKITCNNNLYNVNNKRVTYDTLHNFVEGILNSFKDCNIDTSFYKNFLKNNNEKDFDENFINEIKKFETRKDHILKNIYEYINNERNINLINQYVNLSKYCYNYIYLFLFMQYSELLIYKNYKKLKYFFLTKLDNININDKNNNVVCEEIFKSIYEKLKRDIYLQIDIENKNSLELYSNNSNLDKYIYNVSDLKKVNKKIHDIIKYMYKEVLIYDIMIEKNDMMKFNFFENICLKDVSKTMIRMRMDFFKMKNEFQFSIYGINLLIRELENFYLINNEIINEAMLIFLNEFLKKINLKEIFCIIIDYFLCFICRIIDTHMMNLKMCIPFLNTFKSVCMKFCDNVLNEKENNADDTKMLMCFERYNMETTHQNNNINKNNNNNNNNNNMKNDYSCGNTTYGDIKNIDERCICSILLGWYEKIEGNKKSELFITDCINSCILSSNNSFFELRNIQDLLFFYIKNSEKIENDYNDLKIEETKKDEITIKYKEKEIYFSKLLRYNNLEKQKAAIEKIVSYYKNVLNIEEDIKNILNNILIKVSIVNSKYILSTLCYIIIKLIDRYEILSGDIYMNVHICIISFELLSIFISKNIHVNYLIHINELLYYLIHKVPFYYYTKFVYFNLLKDYFDINLNFKDIQNVRNYCSSVVLYLLKKHYLLDIYEKHIFRDNKSVENITMYEQIILLKNVSEKIKDLFQKKEYNLNEFLLYLKGKNIQKDELLHNNDDIDKNYKSICDSFLNICDKLDKVELLDCNFICDIKRREDLQHDENYLYIENFILKAIKDKIYENKHYINIIKDENIEVFVIENMINFMNIKMKDILNMEIEKKKLFNEENKLFLKTLESKMLVRSFILRNVQKNDDNNYYKDIYDILQKRNMFHFYKFFNDYIEEFLHFLDSQFLKDKKGCFMSIYVFVQSFVDIYKEDNYDELDIENIKNVINLYRKIKDVMDEKDYIQSFDNYYILLSLLKCVNLLLLLIYNSNNKINHNNKMHCCDKAYVSSSYLNYVHVFEKNNLSFNMNEIYKTYEDLLCIFCKVKEYEIFQHMYIFIFNIPSIFIENFNFVKLYECIVKLMDAYFRKKDIHSDEIIIYDNNFLLHFSKLALCVFSYFLIKKDKNKWLHFYNFEYLNKYIKIEKLNDYTFCLDKIQNENYSNRNNHTNYHYIFLHEYIRINEDKMGINISLMRSKEKTVNNEIQKNNDMKILDKYEEYMYDNNILEVNRESYLNIQEKFFNFLTKLLFILFEYCKDNNTKDNININNNNNNNSSSNNNYINMNSNNNILGIIKSFFHFMFYNKIYLFEIGNIDIWEKIYNYIYLLIIKCRSRKVFDSLMDILNILLCIYNSYSYENQNDRTIYTNIKIKELTKFRDNKENKQNNEYDYIFYNDDNDDNYMTSTINFLFIVFFKFSERSKLFVFPDYIMNNLKYAILLNYPNFLI</sequence>
<keyword evidence="3" id="KW-0812">Transmembrane</keyword>
<evidence type="ECO:0000256" key="3">
    <source>
        <dbReference type="SAM" id="Phobius"/>
    </source>
</evidence>
<reference evidence="4 5" key="1">
    <citation type="journal article" date="2016" name="Nat. Commun.">
        <title>Genomes of cryptic chimpanzee Plasmodium species reveal key evolutionary events leading to human malaria.</title>
        <authorList>
            <person name="Sundararaman S.A."/>
            <person name="Plenderleith L.J."/>
            <person name="Liu W."/>
            <person name="Loy D.E."/>
            <person name="Learn G.H."/>
            <person name="Li Y."/>
            <person name="Shaw K.S."/>
            <person name="Ayouba A."/>
            <person name="Peeters M."/>
            <person name="Speede S."/>
            <person name="Shaw G.M."/>
            <person name="Bushman F.D."/>
            <person name="Brisson D."/>
            <person name="Rayner J.C."/>
            <person name="Sharp P.M."/>
            <person name="Hahn B.H."/>
        </authorList>
    </citation>
    <scope>NUCLEOTIDE SEQUENCE [LARGE SCALE GENOMIC DNA]</scope>
    <source>
        <strain evidence="4 5">SY75</strain>
    </source>
</reference>
<feature type="transmembrane region" description="Helical" evidence="3">
    <location>
        <begin position="321"/>
        <end position="337"/>
    </location>
</feature>
<organism evidence="4 5">
    <name type="scientific">Plasmodium gaboni</name>
    <dbReference type="NCBI Taxonomy" id="647221"/>
    <lineage>
        <taxon>Eukaryota</taxon>
        <taxon>Sar</taxon>
        <taxon>Alveolata</taxon>
        <taxon>Apicomplexa</taxon>
        <taxon>Aconoidasida</taxon>
        <taxon>Haemosporida</taxon>
        <taxon>Plasmodiidae</taxon>
        <taxon>Plasmodium</taxon>
        <taxon>Plasmodium (Laverania)</taxon>
    </lineage>
</organism>
<dbReference type="VEuPathDB" id="PlasmoDB:PGSY75_1369400"/>
<feature type="transmembrane region" description="Helical" evidence="3">
    <location>
        <begin position="284"/>
        <end position="309"/>
    </location>
</feature>
<dbReference type="Proteomes" id="UP000076004">
    <property type="component" value="Chromosome 13"/>
</dbReference>
<dbReference type="RefSeq" id="XP_018640454.1">
    <property type="nucleotide sequence ID" value="XM_018787712.1"/>
</dbReference>
<dbReference type="GO" id="GO:0045893">
    <property type="term" value="P:positive regulation of DNA-templated transcription"/>
    <property type="evidence" value="ECO:0007669"/>
    <property type="project" value="TreeGrafter"/>
</dbReference>
<keyword evidence="2" id="KW-0804">Transcription</keyword>
<evidence type="ECO:0000313" key="5">
    <source>
        <dbReference type="Proteomes" id="UP000076004"/>
    </source>
</evidence>
<protein>
    <submittedName>
        <fullName evidence="4">Uncharacterized protein</fullName>
    </submittedName>
</protein>
<dbReference type="GO" id="GO:0035097">
    <property type="term" value="C:histone methyltransferase complex"/>
    <property type="evidence" value="ECO:0007669"/>
    <property type="project" value="TreeGrafter"/>
</dbReference>
<keyword evidence="3" id="KW-1133">Transmembrane helix</keyword>
<dbReference type="EMBL" id="LVLB01000014">
    <property type="protein sequence ID" value="KYN97449.1"/>
    <property type="molecule type" value="Genomic_DNA"/>
</dbReference>
<dbReference type="VEuPathDB" id="PlasmoDB:PGABG01_1367100"/>
<evidence type="ECO:0000256" key="2">
    <source>
        <dbReference type="ARBA" id="ARBA00023163"/>
    </source>
</evidence>
<accession>A0A151LEX1</accession>
<dbReference type="GeneID" id="29778301"/>
<dbReference type="GO" id="GO:0042800">
    <property type="term" value="F:histone H3K4 methyltransferase activity"/>
    <property type="evidence" value="ECO:0007669"/>
    <property type="project" value="TreeGrafter"/>
</dbReference>
<proteinExistence type="predicted"/>
<keyword evidence="3" id="KW-0472">Membrane</keyword>
<dbReference type="PANTHER" id="PTHR45838:SF4">
    <property type="entry name" value="HISTONE-LYSINE N-METHYLTRANSFERASE TRITHORAX"/>
    <property type="match status" value="1"/>
</dbReference>
<name>A0A151LEX1_9APIC</name>
<keyword evidence="1" id="KW-0805">Transcription regulation</keyword>
<gene>
    <name evidence="4" type="ORF">PGSY75_1369400</name>
</gene>